<dbReference type="InterPro" id="IPR024412">
    <property type="entry name" value="Lsr2_dim_dom"/>
</dbReference>
<evidence type="ECO:0000313" key="6">
    <source>
        <dbReference type="Proteomes" id="UP000437736"/>
    </source>
</evidence>
<dbReference type="Gene3D" id="3.30.60.230">
    <property type="entry name" value="Lsr2, dimerization domain"/>
    <property type="match status" value="1"/>
</dbReference>
<proteinExistence type="predicted"/>
<dbReference type="Proteomes" id="UP000437736">
    <property type="component" value="Unassembled WGS sequence"/>
</dbReference>
<gene>
    <name evidence="5" type="ORF">GHK86_02020</name>
</gene>
<feature type="domain" description="Lsr2 dimerization" evidence="3">
    <location>
        <begin position="1"/>
        <end position="57"/>
    </location>
</feature>
<evidence type="ECO:0000259" key="4">
    <source>
        <dbReference type="Pfam" id="PF23359"/>
    </source>
</evidence>
<sequence length="124" mass="13535">MAQKVQVVLTCDLDEEEVPAVQTVTFGYDGYTYAFELCEQHLEEVNEIFQAWIGAARLADGGRRRRASAATAAPSRARRSGGGGGGSTNGSGDIRTWARDNGFSISERGRIPAEVRRAYEEAHR</sequence>
<dbReference type="InterPro" id="IPR055370">
    <property type="entry name" value="Lsr2_DNA-bd"/>
</dbReference>
<dbReference type="Pfam" id="PF11774">
    <property type="entry name" value="Lsr2"/>
    <property type="match status" value="1"/>
</dbReference>
<keyword evidence="6" id="KW-1185">Reference proteome</keyword>
<evidence type="ECO:0000256" key="1">
    <source>
        <dbReference type="ARBA" id="ARBA00023125"/>
    </source>
</evidence>
<accession>A0ABW9QPX3</accession>
<dbReference type="Gene3D" id="4.10.320.10">
    <property type="entry name" value="E3-binding domain"/>
    <property type="match status" value="1"/>
</dbReference>
<dbReference type="InterPro" id="IPR036625">
    <property type="entry name" value="E3-bd_dom_sf"/>
</dbReference>
<dbReference type="Pfam" id="PF23359">
    <property type="entry name" value="Lsr2_DNA-bd"/>
    <property type="match status" value="1"/>
</dbReference>
<organism evidence="5 6">
    <name type="scientific">Acidiferrimicrobium australe</name>
    <dbReference type="NCBI Taxonomy" id="2664430"/>
    <lineage>
        <taxon>Bacteria</taxon>
        <taxon>Bacillati</taxon>
        <taxon>Actinomycetota</taxon>
        <taxon>Acidimicrobiia</taxon>
        <taxon>Acidimicrobiales</taxon>
        <taxon>Acidimicrobiaceae</taxon>
        <taxon>Acidiferrimicrobium</taxon>
    </lineage>
</organism>
<name>A0ABW9QPX3_9ACTN</name>
<evidence type="ECO:0000259" key="3">
    <source>
        <dbReference type="Pfam" id="PF11774"/>
    </source>
</evidence>
<feature type="region of interest" description="Disordered" evidence="2">
    <location>
        <begin position="59"/>
        <end position="98"/>
    </location>
</feature>
<dbReference type="EMBL" id="WJHE01000086">
    <property type="protein sequence ID" value="MST31506.1"/>
    <property type="molecule type" value="Genomic_DNA"/>
</dbReference>
<evidence type="ECO:0000313" key="5">
    <source>
        <dbReference type="EMBL" id="MST31506.1"/>
    </source>
</evidence>
<comment type="caution">
    <text evidence="5">The sequence shown here is derived from an EMBL/GenBank/DDBJ whole genome shotgun (WGS) entry which is preliminary data.</text>
</comment>
<dbReference type="InterPro" id="IPR042261">
    <property type="entry name" value="Lsr2-like_dimerization"/>
</dbReference>
<reference evidence="5 6" key="1">
    <citation type="submission" date="2019-11" db="EMBL/GenBank/DDBJ databases">
        <title>Acidiferrimicrobium australis gen. nov., sp. nov., an acidophilic and obligately heterotrophic, member of the Actinobacteria that catalyses dissimilatory oxido- reduction of iron isolated from metal-rich acidic water in Chile.</title>
        <authorList>
            <person name="Gonzalez D."/>
            <person name="Huber K."/>
            <person name="Hedrich S."/>
            <person name="Rojas-Villalobos C."/>
            <person name="Quatrini R."/>
            <person name="Dinamarca M.A."/>
            <person name="Schwarz A."/>
            <person name="Canales C."/>
            <person name="Nancucheo I."/>
        </authorList>
    </citation>
    <scope>NUCLEOTIDE SEQUENCE [LARGE SCALE GENOMIC DNA]</scope>
    <source>
        <strain evidence="5 6">USS-CCA1</strain>
    </source>
</reference>
<evidence type="ECO:0000256" key="2">
    <source>
        <dbReference type="SAM" id="MobiDB-lite"/>
    </source>
</evidence>
<feature type="compositionally biased region" description="Gly residues" evidence="2">
    <location>
        <begin position="80"/>
        <end position="89"/>
    </location>
</feature>
<protein>
    <submittedName>
        <fullName evidence="5">Lsr2 family protein</fullName>
    </submittedName>
</protein>
<keyword evidence="1" id="KW-0238">DNA-binding</keyword>
<feature type="domain" description="Lsr2 DNA-binding" evidence="4">
    <location>
        <begin position="91"/>
        <end position="122"/>
    </location>
</feature>